<dbReference type="Proteomes" id="UP001217089">
    <property type="component" value="Unassembled WGS sequence"/>
</dbReference>
<comment type="similarity">
    <text evidence="1">Belongs to the proteasome inhibitor PI31 family.</text>
</comment>
<sequence length="175" mass="19401">MNVRTAEYTSETDMSSVKKAFKNLEELTKNFKKEIIEPMLKENKPSSSKSGEASSSQQQKQQERSRLQEEDPLRVPPRHMHRPPPGEWTEQGDPLAIGRGDLDPFARGQGAGMLFDPMRGGRPQFGPDPNAGLPGNLPRGSIPPGARFDPFGPPGMRPQPDPDHLPPPGYDDMFM</sequence>
<feature type="region of interest" description="Disordered" evidence="2">
    <location>
        <begin position="33"/>
        <end position="175"/>
    </location>
</feature>
<reference evidence="3 4" key="1">
    <citation type="submission" date="2022-12" db="EMBL/GenBank/DDBJ databases">
        <title>Chromosome-level genome of Tegillarca granosa.</title>
        <authorList>
            <person name="Kim J."/>
        </authorList>
    </citation>
    <scope>NUCLEOTIDE SEQUENCE [LARGE SCALE GENOMIC DNA]</scope>
    <source>
        <strain evidence="3">Teg-2019</strain>
        <tissue evidence="3">Adductor muscle</tissue>
    </source>
</reference>
<accession>A0ABQ9FY86</accession>
<feature type="compositionally biased region" description="Pro residues" evidence="2">
    <location>
        <begin position="151"/>
        <end position="169"/>
    </location>
</feature>
<feature type="compositionally biased region" description="Basic and acidic residues" evidence="2">
    <location>
        <begin position="33"/>
        <end position="44"/>
    </location>
</feature>
<dbReference type="PANTHER" id="PTHR13266:SF1">
    <property type="entry name" value="PROTEASOME INHIBITOR PI31 SUBUNIT"/>
    <property type="match status" value="1"/>
</dbReference>
<dbReference type="Gene3D" id="3.40.1000.30">
    <property type="match status" value="1"/>
</dbReference>
<feature type="compositionally biased region" description="Low complexity" evidence="2">
    <location>
        <begin position="46"/>
        <end position="60"/>
    </location>
</feature>
<name>A0ABQ9FY86_TEGGR</name>
<protein>
    <recommendedName>
        <fullName evidence="5">Proteasome inhibitor PI31 subunit</fullName>
    </recommendedName>
</protein>
<proteinExistence type="inferred from homology"/>
<comment type="caution">
    <text evidence="3">The sequence shown here is derived from an EMBL/GenBank/DDBJ whole genome shotgun (WGS) entry which is preliminary data.</text>
</comment>
<feature type="compositionally biased region" description="Basic and acidic residues" evidence="2">
    <location>
        <begin position="61"/>
        <end position="73"/>
    </location>
</feature>
<evidence type="ECO:0000313" key="4">
    <source>
        <dbReference type="Proteomes" id="UP001217089"/>
    </source>
</evidence>
<dbReference type="PANTHER" id="PTHR13266">
    <property type="entry name" value="PROTEASOME INHIBITOR"/>
    <property type="match status" value="1"/>
</dbReference>
<dbReference type="EMBL" id="JARBDR010000018">
    <property type="protein sequence ID" value="KAJ8321827.1"/>
    <property type="molecule type" value="Genomic_DNA"/>
</dbReference>
<evidence type="ECO:0000256" key="1">
    <source>
        <dbReference type="ARBA" id="ARBA00006405"/>
    </source>
</evidence>
<evidence type="ECO:0000256" key="2">
    <source>
        <dbReference type="SAM" id="MobiDB-lite"/>
    </source>
</evidence>
<gene>
    <name evidence="3" type="ORF">KUTeg_000298</name>
</gene>
<evidence type="ECO:0008006" key="5">
    <source>
        <dbReference type="Google" id="ProtNLM"/>
    </source>
</evidence>
<evidence type="ECO:0000313" key="3">
    <source>
        <dbReference type="EMBL" id="KAJ8321827.1"/>
    </source>
</evidence>
<organism evidence="3 4">
    <name type="scientific">Tegillarca granosa</name>
    <name type="common">Malaysian cockle</name>
    <name type="synonym">Anadara granosa</name>
    <dbReference type="NCBI Taxonomy" id="220873"/>
    <lineage>
        <taxon>Eukaryota</taxon>
        <taxon>Metazoa</taxon>
        <taxon>Spiralia</taxon>
        <taxon>Lophotrochozoa</taxon>
        <taxon>Mollusca</taxon>
        <taxon>Bivalvia</taxon>
        <taxon>Autobranchia</taxon>
        <taxon>Pteriomorphia</taxon>
        <taxon>Arcoida</taxon>
        <taxon>Arcoidea</taxon>
        <taxon>Arcidae</taxon>
        <taxon>Tegillarca</taxon>
    </lineage>
</organism>
<keyword evidence="4" id="KW-1185">Reference proteome</keyword>
<dbReference type="InterPro" id="IPR045128">
    <property type="entry name" value="PI31-like"/>
</dbReference>